<sequence length="317" mass="36523">MDNYSVLTTVMEEFLKESHDEPGRKAAGILAMLEKFSTYFGLCLAYMIFSPTEQLSRTLQNTNTMLQDAQNAVAVTRAFIQRQRSDKEFDSFFKSVCEESTDLTERPQLPGQQRLPKKFGGDTQHLFNSASQYFRKEYFEVLDIIINELDRHFDQRDFSVVVDIERLLVTAGNGDEVTVPSSMKSLYTDFDYDQLCAQLRMLTDTIKTSTLQHDKLSVRVISNAMNAVPVAKDLLSEVHKLLKLFFTIPVSTASAERSFSTLRHLKSYLRSTMTEKRLNDLMNCHIHRDILEETDMTAIAKEFVQANDRRRQDFGKF</sequence>
<proteinExistence type="predicted"/>
<evidence type="ECO:0000259" key="1">
    <source>
        <dbReference type="Pfam" id="PF05699"/>
    </source>
</evidence>
<dbReference type="Pfam" id="PF05699">
    <property type="entry name" value="Dimer_Tnp_hAT"/>
    <property type="match status" value="1"/>
</dbReference>
<dbReference type="InterPro" id="IPR008906">
    <property type="entry name" value="HATC_C_dom"/>
</dbReference>
<comment type="caution">
    <text evidence="2">The sequence shown here is derived from an EMBL/GenBank/DDBJ whole genome shotgun (WGS) entry which is preliminary data.</text>
</comment>
<gene>
    <name evidence="2" type="ORF">ACEWY4_012712</name>
</gene>
<keyword evidence="3" id="KW-1185">Reference proteome</keyword>
<dbReference type="PANTHER" id="PTHR46289:SF17">
    <property type="entry name" value="HAT C-TERMINAL DIMERISATION DOMAIN-CONTAINING PROTEIN"/>
    <property type="match status" value="1"/>
</dbReference>
<evidence type="ECO:0000313" key="2">
    <source>
        <dbReference type="EMBL" id="KAL2092914.1"/>
    </source>
</evidence>
<dbReference type="AlphaFoldDB" id="A0ABD1K1A0"/>
<dbReference type="EMBL" id="JBHFQA010000010">
    <property type="protein sequence ID" value="KAL2092914.1"/>
    <property type="molecule type" value="Genomic_DNA"/>
</dbReference>
<dbReference type="InterPro" id="IPR012337">
    <property type="entry name" value="RNaseH-like_sf"/>
</dbReference>
<organism evidence="2 3">
    <name type="scientific">Coilia grayii</name>
    <name type="common">Gray's grenadier anchovy</name>
    <dbReference type="NCBI Taxonomy" id="363190"/>
    <lineage>
        <taxon>Eukaryota</taxon>
        <taxon>Metazoa</taxon>
        <taxon>Chordata</taxon>
        <taxon>Craniata</taxon>
        <taxon>Vertebrata</taxon>
        <taxon>Euteleostomi</taxon>
        <taxon>Actinopterygii</taxon>
        <taxon>Neopterygii</taxon>
        <taxon>Teleostei</taxon>
        <taxon>Clupei</taxon>
        <taxon>Clupeiformes</taxon>
        <taxon>Clupeoidei</taxon>
        <taxon>Engraulidae</taxon>
        <taxon>Coilinae</taxon>
        <taxon>Coilia</taxon>
    </lineage>
</organism>
<reference evidence="2 3" key="1">
    <citation type="submission" date="2024-09" db="EMBL/GenBank/DDBJ databases">
        <title>A chromosome-level genome assembly of Gray's grenadier anchovy, Coilia grayii.</title>
        <authorList>
            <person name="Fu Z."/>
        </authorList>
    </citation>
    <scope>NUCLEOTIDE SEQUENCE [LARGE SCALE GENOMIC DNA]</scope>
    <source>
        <strain evidence="2">G4</strain>
        <tissue evidence="2">Muscle</tissue>
    </source>
</reference>
<dbReference type="SUPFAM" id="SSF53098">
    <property type="entry name" value="Ribonuclease H-like"/>
    <property type="match status" value="1"/>
</dbReference>
<name>A0ABD1K1A0_9TELE</name>
<dbReference type="PANTHER" id="PTHR46289">
    <property type="entry name" value="52 KDA REPRESSOR OF THE INHIBITOR OF THE PROTEIN KINASE-LIKE PROTEIN-RELATED"/>
    <property type="match status" value="1"/>
</dbReference>
<dbReference type="InterPro" id="IPR052958">
    <property type="entry name" value="IFN-induced_PKR_regulator"/>
</dbReference>
<evidence type="ECO:0000313" key="3">
    <source>
        <dbReference type="Proteomes" id="UP001591681"/>
    </source>
</evidence>
<feature type="domain" description="HAT C-terminal dimerisation" evidence="1">
    <location>
        <begin position="238"/>
        <end position="288"/>
    </location>
</feature>
<accession>A0ABD1K1A0</accession>
<dbReference type="Proteomes" id="UP001591681">
    <property type="component" value="Unassembled WGS sequence"/>
</dbReference>
<protein>
    <recommendedName>
        <fullName evidence="1">HAT C-terminal dimerisation domain-containing protein</fullName>
    </recommendedName>
</protein>